<dbReference type="Proteomes" id="UP001153331">
    <property type="component" value="Unassembled WGS sequence"/>
</dbReference>
<evidence type="ECO:0000313" key="1">
    <source>
        <dbReference type="EMBL" id="KAJ8107776.1"/>
    </source>
</evidence>
<keyword evidence="2" id="KW-1185">Reference proteome</keyword>
<proteinExistence type="predicted"/>
<name>A0ACC2HZ39_9PLEO</name>
<sequence length="530" mass="59428">MKNIRSGSLADDRPIASRDCALCTKRRIRCDRTAPSCLKCASRNLVCPGFDLVRLRWGQGVASRGRLAGSQLPVQTSAPKASLQRPRTQQFRGRDAQADHMQAVTSTSLMDDRQNSRKQVSGALISANQDLDLVNQSSRVMLLGKLLNHFTIEVVPRLTWIKLPGNLWLNALPNFAQNSKCLYLSLCCLASAHLSATRGSAISERSPFDQLHKQLQERSLRSVNDQIAKIMGIVPGGFSVQRLRAWLIETLASMVALCYSEVFMVIPTRWNMHLRGCQTVVDHFNLHRTQECEQSVETFLIKEVADLEALNDFSAHGPISSSIITTDAFLTRSNTFWGFTGLIREITFAERTRQHPPQDRHTSAVDMSIWHYRANDCFRGIMSNISDIFSSHEDMSCFKDIVRTHCYATVIYSYQALAPAAMSGAATTSEALIAVLQGICTTDSRTMKAFWHNLYFPLLIAGTLCSADEGLQRTIEQFFLTALSISGAWCNNTSLQFLREYWRRPTADASMTWIQYARSRGTQTGSFIVF</sequence>
<reference evidence="1" key="1">
    <citation type="submission" date="2022-11" db="EMBL/GenBank/DDBJ databases">
        <title>Genome Sequence of Boeremia exigua.</title>
        <authorList>
            <person name="Buettner E."/>
        </authorList>
    </citation>
    <scope>NUCLEOTIDE SEQUENCE</scope>
    <source>
        <strain evidence="1">CU02</strain>
    </source>
</reference>
<evidence type="ECO:0000313" key="2">
    <source>
        <dbReference type="Proteomes" id="UP001153331"/>
    </source>
</evidence>
<protein>
    <submittedName>
        <fullName evidence="1">Uncharacterized protein</fullName>
    </submittedName>
</protein>
<accession>A0ACC2HZ39</accession>
<organism evidence="1 2">
    <name type="scientific">Boeremia exigua</name>
    <dbReference type="NCBI Taxonomy" id="749465"/>
    <lineage>
        <taxon>Eukaryota</taxon>
        <taxon>Fungi</taxon>
        <taxon>Dikarya</taxon>
        <taxon>Ascomycota</taxon>
        <taxon>Pezizomycotina</taxon>
        <taxon>Dothideomycetes</taxon>
        <taxon>Pleosporomycetidae</taxon>
        <taxon>Pleosporales</taxon>
        <taxon>Pleosporineae</taxon>
        <taxon>Didymellaceae</taxon>
        <taxon>Boeremia</taxon>
    </lineage>
</organism>
<gene>
    <name evidence="1" type="ORF">OPT61_g8630</name>
</gene>
<comment type="caution">
    <text evidence="1">The sequence shown here is derived from an EMBL/GenBank/DDBJ whole genome shotgun (WGS) entry which is preliminary data.</text>
</comment>
<dbReference type="EMBL" id="JAPHNI010000860">
    <property type="protein sequence ID" value="KAJ8107776.1"/>
    <property type="molecule type" value="Genomic_DNA"/>
</dbReference>